<name>A0AAW2Z316_9EUKA</name>
<evidence type="ECO:0000313" key="3">
    <source>
        <dbReference type="Proteomes" id="UP001431209"/>
    </source>
</evidence>
<dbReference type="Proteomes" id="UP001431209">
    <property type="component" value="Unassembled WGS sequence"/>
</dbReference>
<proteinExistence type="predicted"/>
<keyword evidence="3" id="KW-1185">Reference proteome</keyword>
<evidence type="ECO:0000259" key="1">
    <source>
        <dbReference type="Pfam" id="PF12697"/>
    </source>
</evidence>
<protein>
    <submittedName>
        <fullName evidence="2">SWI/SNF-related matrix-associated actin-dependent regulator of chromatin subfamily A protein</fullName>
    </submittedName>
</protein>
<gene>
    <name evidence="2" type="ORF">AKO1_014619</name>
</gene>
<dbReference type="Pfam" id="PF12697">
    <property type="entry name" value="Abhydrolase_6"/>
    <property type="match status" value="1"/>
</dbReference>
<accession>A0AAW2Z316</accession>
<dbReference type="AlphaFoldDB" id="A0AAW2Z316"/>
<dbReference type="SUPFAM" id="SSF53474">
    <property type="entry name" value="alpha/beta-Hydrolases"/>
    <property type="match status" value="1"/>
</dbReference>
<dbReference type="InterPro" id="IPR029058">
    <property type="entry name" value="AB_hydrolase_fold"/>
</dbReference>
<reference evidence="2 3" key="1">
    <citation type="submission" date="2024-03" db="EMBL/GenBank/DDBJ databases">
        <title>The Acrasis kona genome and developmental transcriptomes reveal deep origins of eukaryotic multicellular pathways.</title>
        <authorList>
            <person name="Sheikh S."/>
            <person name="Fu C.-J."/>
            <person name="Brown M.W."/>
            <person name="Baldauf S.L."/>
        </authorList>
    </citation>
    <scope>NUCLEOTIDE SEQUENCE [LARGE SCALE GENOMIC DNA]</scope>
    <source>
        <strain evidence="2 3">ATCC MYA-3509</strain>
    </source>
</reference>
<organism evidence="2 3">
    <name type="scientific">Acrasis kona</name>
    <dbReference type="NCBI Taxonomy" id="1008807"/>
    <lineage>
        <taxon>Eukaryota</taxon>
        <taxon>Discoba</taxon>
        <taxon>Heterolobosea</taxon>
        <taxon>Tetramitia</taxon>
        <taxon>Eutetramitia</taxon>
        <taxon>Acrasidae</taxon>
        <taxon>Acrasis</taxon>
    </lineage>
</organism>
<sequence>MSEVKQHIFQNITDEDWVAVAVHGGGGISFHRSHPAVKMFESISNFKVVYSVELPNHGRRGKSSKWFDVDEALRNVKEELQNKIAGKRVVFISYSVGGVLISKLWWTFKKTIDPKSICILTGCGLRLELHRKAVEDFWTVEYTLKNNKSMMEKAHGGDWELTIKSVNPWLARGASSWMTSGELQQLNAPESKMYFVIGTDPEEPFDISDITFALDKFSCSDKVYTIPSDHWSYFNKKWDFVQSAYLAILKKSCNLEPGPKLTQSKL</sequence>
<comment type="caution">
    <text evidence="2">The sequence shown here is derived from an EMBL/GenBank/DDBJ whole genome shotgun (WGS) entry which is preliminary data.</text>
</comment>
<feature type="domain" description="AB hydrolase-1" evidence="1">
    <location>
        <begin position="20"/>
        <end position="103"/>
    </location>
</feature>
<dbReference type="InterPro" id="IPR000073">
    <property type="entry name" value="AB_hydrolase_1"/>
</dbReference>
<dbReference type="Gene3D" id="3.40.50.1820">
    <property type="entry name" value="alpha/beta hydrolase"/>
    <property type="match status" value="1"/>
</dbReference>
<dbReference type="EMBL" id="JAOPGA020000947">
    <property type="protein sequence ID" value="KAL0483299.1"/>
    <property type="molecule type" value="Genomic_DNA"/>
</dbReference>
<evidence type="ECO:0000313" key="2">
    <source>
        <dbReference type="EMBL" id="KAL0483299.1"/>
    </source>
</evidence>